<feature type="domain" description="SnoaL-like" evidence="1">
    <location>
        <begin position="1"/>
        <end position="118"/>
    </location>
</feature>
<comment type="caution">
    <text evidence="2">The sequence shown here is derived from an EMBL/GenBank/DDBJ whole genome shotgun (WGS) entry which is preliminary data.</text>
</comment>
<reference evidence="3" key="1">
    <citation type="submission" date="2019-08" db="EMBL/GenBank/DDBJ databases">
        <title>Seonamhaeicola sediminis sp. nov., isolated from marine sediment.</title>
        <authorList>
            <person name="Cao W.R."/>
        </authorList>
    </citation>
    <scope>NUCLEOTIDE SEQUENCE [LARGE SCALE GENOMIC DNA]</scope>
    <source>
        <strain evidence="3">Gy8</strain>
    </source>
</reference>
<name>A0A5C7B558_9FLAO</name>
<dbReference type="Pfam" id="PF20409">
    <property type="entry name" value="SnoaL_5"/>
    <property type="match status" value="1"/>
</dbReference>
<dbReference type="EMBL" id="VOSC01000005">
    <property type="protein sequence ID" value="TXE14929.1"/>
    <property type="molecule type" value="Genomic_DNA"/>
</dbReference>
<dbReference type="SUPFAM" id="SSF54427">
    <property type="entry name" value="NTF2-like"/>
    <property type="match status" value="1"/>
</dbReference>
<protein>
    <submittedName>
        <fullName evidence="2">Nuclear transport factor 2 family protein</fullName>
    </submittedName>
</protein>
<dbReference type="RefSeq" id="WP_147130238.1">
    <property type="nucleotide sequence ID" value="NZ_VOSC01000005.1"/>
</dbReference>
<dbReference type="AlphaFoldDB" id="A0A5C7B558"/>
<proteinExistence type="predicted"/>
<dbReference type="InterPro" id="IPR032710">
    <property type="entry name" value="NTF2-like_dom_sf"/>
</dbReference>
<evidence type="ECO:0000313" key="2">
    <source>
        <dbReference type="EMBL" id="TXE14929.1"/>
    </source>
</evidence>
<evidence type="ECO:0000313" key="3">
    <source>
        <dbReference type="Proteomes" id="UP000321790"/>
    </source>
</evidence>
<accession>A0A5C7B558</accession>
<dbReference type="InterPro" id="IPR046860">
    <property type="entry name" value="SnoaL_5"/>
</dbReference>
<dbReference type="Proteomes" id="UP000321790">
    <property type="component" value="Unassembled WGS sequence"/>
</dbReference>
<sequence>MNTQEVANLWAKMCNENKLIECAETLYANTIICKEMPGGTDAEITTGKQNVLNKSYQWLDTVETIHSCTVTTPVVAGNYFSSKMSFDVTFKDRGRIQMEEICVFEVNNGQIIFEQFFYTV</sequence>
<dbReference type="OrthoDB" id="336094at2"/>
<gene>
    <name evidence="2" type="ORF">FUA26_00030</name>
</gene>
<organism evidence="2 3">
    <name type="scientific">Seonamhaeicola algicola</name>
    <dbReference type="NCBI Taxonomy" id="1719036"/>
    <lineage>
        <taxon>Bacteria</taxon>
        <taxon>Pseudomonadati</taxon>
        <taxon>Bacteroidota</taxon>
        <taxon>Flavobacteriia</taxon>
        <taxon>Flavobacteriales</taxon>
        <taxon>Flavobacteriaceae</taxon>
    </lineage>
</organism>
<evidence type="ECO:0000259" key="1">
    <source>
        <dbReference type="Pfam" id="PF20409"/>
    </source>
</evidence>
<dbReference type="Gene3D" id="3.10.450.50">
    <property type="match status" value="1"/>
</dbReference>
<keyword evidence="3" id="KW-1185">Reference proteome</keyword>